<dbReference type="EMBL" id="UGTZ01000001">
    <property type="protein sequence ID" value="SUC30713.1"/>
    <property type="molecule type" value="Genomic_DNA"/>
</dbReference>
<evidence type="ECO:0000256" key="1">
    <source>
        <dbReference type="SAM" id="Phobius"/>
    </source>
</evidence>
<evidence type="ECO:0000313" key="2">
    <source>
        <dbReference type="EMBL" id="SUC30713.1"/>
    </source>
</evidence>
<dbReference type="AlphaFoldDB" id="A0A379FQS4"/>
<keyword evidence="1" id="KW-0472">Membrane</keyword>
<name>A0A379FQS4_PRORE</name>
<sequence length="46" mass="5208">MFVATSITGVRISDFIREVMPLFFALIIVLLLVTFMPVFTTFLPSL</sequence>
<protein>
    <submittedName>
        <fullName evidence="2">TRAP-type C4-dicarboxylate transport system, small permease component</fullName>
    </submittedName>
</protein>
<evidence type="ECO:0000313" key="3">
    <source>
        <dbReference type="Proteomes" id="UP000254208"/>
    </source>
</evidence>
<keyword evidence="1" id="KW-1133">Transmembrane helix</keyword>
<organism evidence="2 3">
    <name type="scientific">Providencia rettgeri</name>
    <dbReference type="NCBI Taxonomy" id="587"/>
    <lineage>
        <taxon>Bacteria</taxon>
        <taxon>Pseudomonadati</taxon>
        <taxon>Pseudomonadota</taxon>
        <taxon>Gammaproteobacteria</taxon>
        <taxon>Enterobacterales</taxon>
        <taxon>Morganellaceae</taxon>
        <taxon>Providencia</taxon>
    </lineage>
</organism>
<accession>A0A379FQS4</accession>
<proteinExistence type="predicted"/>
<reference evidence="2 3" key="1">
    <citation type="submission" date="2018-06" db="EMBL/GenBank/DDBJ databases">
        <authorList>
            <consortium name="Pathogen Informatics"/>
            <person name="Doyle S."/>
        </authorList>
    </citation>
    <scope>NUCLEOTIDE SEQUENCE [LARGE SCALE GENOMIC DNA]</scope>
    <source>
        <strain evidence="2 3">NCTC11801</strain>
    </source>
</reference>
<feature type="transmembrane region" description="Helical" evidence="1">
    <location>
        <begin position="21"/>
        <end position="43"/>
    </location>
</feature>
<gene>
    <name evidence="2" type="ORF">NCTC11801_01646</name>
</gene>
<keyword evidence="1" id="KW-0812">Transmembrane</keyword>
<dbReference type="Proteomes" id="UP000254208">
    <property type="component" value="Unassembled WGS sequence"/>
</dbReference>